<evidence type="ECO:0000256" key="7">
    <source>
        <dbReference type="ARBA" id="ARBA00022723"/>
    </source>
</evidence>
<accession>Q1RL83</accession>
<dbReference type="SUPFAM" id="SSF159034">
    <property type="entry name" value="Mib/herc2 domain-like"/>
    <property type="match status" value="2"/>
</dbReference>
<feature type="region of interest" description="Disordered" evidence="16">
    <location>
        <begin position="338"/>
        <end position="363"/>
    </location>
</feature>
<keyword evidence="7" id="KW-0479">Metal-binding</keyword>
<feature type="domain" description="MIB/HERC2" evidence="19">
    <location>
        <begin position="1"/>
        <end position="70"/>
    </location>
</feature>
<comment type="catalytic activity">
    <reaction evidence="1">
        <text>S-ubiquitinyl-[E2 ubiquitin-conjugating enzyme]-L-cysteine + [acceptor protein]-L-lysine = [E2 ubiquitin-conjugating enzyme]-L-cysteine + N(6)-ubiquitinyl-[acceptor protein]-L-lysine.</text>
        <dbReference type="EC" id="2.3.2.27"/>
    </reaction>
</comment>
<evidence type="ECO:0000259" key="19">
    <source>
        <dbReference type="PROSITE" id="PS51416"/>
    </source>
</evidence>
<dbReference type="PANTHER" id="PTHR24202">
    <property type="entry name" value="E3 UBIQUITIN-PROTEIN LIGASE MIB2"/>
    <property type="match status" value="1"/>
</dbReference>
<name>Q1RL83_CIOIN</name>
<dbReference type="GO" id="GO:0005737">
    <property type="term" value="C:cytoplasm"/>
    <property type="evidence" value="ECO:0000318"/>
    <property type="project" value="GO_Central"/>
</dbReference>
<dbReference type="InterPro" id="IPR040847">
    <property type="entry name" value="SH3_15"/>
</dbReference>
<evidence type="ECO:0000256" key="4">
    <source>
        <dbReference type="ARBA" id="ARBA00012483"/>
    </source>
</evidence>
<dbReference type="GO" id="GO:0007219">
    <property type="term" value="P:Notch signaling pathway"/>
    <property type="evidence" value="ECO:0007669"/>
    <property type="project" value="UniProtKB-KW"/>
</dbReference>
<evidence type="ECO:0000256" key="3">
    <source>
        <dbReference type="ARBA" id="ARBA00004906"/>
    </source>
</evidence>
<keyword evidence="8" id="KW-0677">Repeat</keyword>
<dbReference type="CDD" id="cd16519">
    <property type="entry name" value="RING-HC_MIBs"/>
    <property type="match status" value="1"/>
</dbReference>
<protein>
    <recommendedName>
        <fullName evidence="4">RING-type E3 ubiquitin transferase</fullName>
        <ecNumber evidence="4">2.3.2.27</ecNumber>
    </recommendedName>
</protein>
<feature type="compositionally biased region" description="Low complexity" evidence="16">
    <location>
        <begin position="338"/>
        <end position="357"/>
    </location>
</feature>
<comment type="pathway">
    <text evidence="3">Protein modification; protein ubiquitination.</text>
</comment>
<dbReference type="PROSITE" id="PS50135">
    <property type="entry name" value="ZF_ZZ_2"/>
    <property type="match status" value="1"/>
</dbReference>
<organism evidence="20">
    <name type="scientific">Ciona intestinalis</name>
    <name type="common">Transparent sea squirt</name>
    <name type="synonym">Ascidia intestinalis</name>
    <dbReference type="NCBI Taxonomy" id="7719"/>
    <lineage>
        <taxon>Eukaryota</taxon>
        <taxon>Metazoa</taxon>
        <taxon>Chordata</taxon>
        <taxon>Tunicata</taxon>
        <taxon>Ascidiacea</taxon>
        <taxon>Phlebobranchia</taxon>
        <taxon>Cionidae</taxon>
        <taxon>Ciona</taxon>
    </lineage>
</organism>
<dbReference type="SMART" id="SM00291">
    <property type="entry name" value="ZnF_ZZ"/>
    <property type="match status" value="1"/>
</dbReference>
<evidence type="ECO:0000256" key="6">
    <source>
        <dbReference type="ARBA" id="ARBA00022679"/>
    </source>
</evidence>
<accession>A0A1W5BL56</accession>
<dbReference type="PANTHER" id="PTHR24202:SF4">
    <property type="entry name" value="E3 UBIQUITIN-PROTEIN LIGASE MIB2-RELATED"/>
    <property type="match status" value="1"/>
</dbReference>
<dbReference type="Pfam" id="PF18346">
    <property type="entry name" value="SH3_15"/>
    <property type="match status" value="1"/>
</dbReference>
<dbReference type="FunFam" id="1.10.1170.10:FF:000002">
    <property type="entry name" value="Baculoviral IAP repeat containing 7"/>
    <property type="match status" value="1"/>
</dbReference>
<dbReference type="GeneTree" id="ENSGT00940000158097"/>
<keyword evidence="13 14" id="KW-0040">ANK repeat</keyword>
<feature type="domain" description="ZZ-type" evidence="18">
    <location>
        <begin position="76"/>
        <end position="129"/>
    </location>
</feature>
<dbReference type="SUPFAM" id="SSF48403">
    <property type="entry name" value="Ankyrin repeat"/>
    <property type="match status" value="1"/>
</dbReference>
<dbReference type="Gene3D" id="1.25.40.20">
    <property type="entry name" value="Ankyrin repeat-containing domain"/>
    <property type="match status" value="1"/>
</dbReference>
<keyword evidence="5" id="KW-0963">Cytoplasm</keyword>
<evidence type="ECO:0000256" key="15">
    <source>
        <dbReference type="PROSITE-ProRule" id="PRU00228"/>
    </source>
</evidence>
<dbReference type="OMA" id="SKMANIR"/>
<keyword evidence="6" id="KW-0808">Transferase</keyword>
<dbReference type="FunFam" id="2.30.30.40:FF:000044">
    <property type="entry name" value="E3 ubiquitin-protein ligase MIB2, putative"/>
    <property type="match status" value="1"/>
</dbReference>
<dbReference type="Gene3D" id="3.30.40.10">
    <property type="entry name" value="Zinc/RING finger domain, C3HC4 (zinc finger)"/>
    <property type="match status" value="1"/>
</dbReference>
<dbReference type="GO" id="GO:0008270">
    <property type="term" value="F:zinc ion binding"/>
    <property type="evidence" value="ECO:0007669"/>
    <property type="project" value="UniProtKB-KW"/>
</dbReference>
<dbReference type="PROSITE" id="PS51416">
    <property type="entry name" value="MIB_HERC2"/>
    <property type="match status" value="2"/>
</dbReference>
<evidence type="ECO:0000256" key="9">
    <source>
        <dbReference type="ARBA" id="ARBA00022771"/>
    </source>
</evidence>
<reference evidence="22" key="1">
    <citation type="journal article" date="2002" name="Science">
        <title>The draft genome of Ciona intestinalis: insights into chordate and vertebrate origins.</title>
        <authorList>
            <person name="Dehal P."/>
            <person name="Satou Y."/>
            <person name="Campbell R.K."/>
            <person name="Chapman J."/>
            <person name="Degnan B."/>
            <person name="De Tomaso A."/>
            <person name="Davidson B."/>
            <person name="Di Gregorio A."/>
            <person name="Gelpke M."/>
            <person name="Goodstein D.M."/>
            <person name="Harafuji N."/>
            <person name="Hastings K.E."/>
            <person name="Ho I."/>
            <person name="Hotta K."/>
            <person name="Huang W."/>
            <person name="Kawashima T."/>
            <person name="Lemaire P."/>
            <person name="Martinez D."/>
            <person name="Meinertzhagen I.A."/>
            <person name="Necula S."/>
            <person name="Nonaka M."/>
            <person name="Putnam N."/>
            <person name="Rash S."/>
            <person name="Saiga H."/>
            <person name="Satake M."/>
            <person name="Terry A."/>
            <person name="Yamada L."/>
            <person name="Wang H.G."/>
            <person name="Awazu S."/>
            <person name="Azumi K."/>
            <person name="Boore J."/>
            <person name="Branno M."/>
            <person name="Chin-Bow S."/>
            <person name="DeSantis R."/>
            <person name="Doyle S."/>
            <person name="Francino P."/>
            <person name="Keys D.N."/>
            <person name="Haga S."/>
            <person name="Hayashi H."/>
            <person name="Hino K."/>
            <person name="Imai K.S."/>
            <person name="Inaba K."/>
            <person name="Kano S."/>
            <person name="Kobayashi K."/>
            <person name="Kobayashi M."/>
            <person name="Lee B.I."/>
            <person name="Makabe K.W."/>
            <person name="Manohar C."/>
            <person name="Matassi G."/>
            <person name="Medina M."/>
            <person name="Mochizuki Y."/>
            <person name="Mount S."/>
            <person name="Morishita T."/>
            <person name="Miura S."/>
            <person name="Nakayama A."/>
            <person name="Nishizaka S."/>
            <person name="Nomoto H."/>
            <person name="Ohta F."/>
            <person name="Oishi K."/>
            <person name="Rigoutsos I."/>
            <person name="Sano M."/>
            <person name="Sasaki A."/>
            <person name="Sasakura Y."/>
            <person name="Shoguchi E."/>
            <person name="Shin-i T."/>
            <person name="Spagnuolo A."/>
            <person name="Stainier D."/>
            <person name="Suzuki M.M."/>
            <person name="Tassy O."/>
            <person name="Takatori N."/>
            <person name="Tokuoka M."/>
            <person name="Yagi K."/>
            <person name="Yoshizaki F."/>
            <person name="Wada S."/>
            <person name="Zhang C."/>
            <person name="Hyatt P.D."/>
            <person name="Larimer F."/>
            <person name="Detter C."/>
            <person name="Doggett N."/>
            <person name="Glavina T."/>
            <person name="Hawkins T."/>
            <person name="Richardson P."/>
            <person name="Lucas S."/>
            <person name="Kohara Y."/>
            <person name="Levine M."/>
            <person name="Satoh N."/>
            <person name="Rokhsar D.S."/>
        </authorList>
    </citation>
    <scope>NUCLEOTIDE SEQUENCE [LARGE SCALE GENOMIC DNA]</scope>
</reference>
<dbReference type="InterPro" id="IPR000433">
    <property type="entry name" value="Znf_ZZ"/>
</dbReference>
<dbReference type="Pfam" id="PF00569">
    <property type="entry name" value="ZZ"/>
    <property type="match status" value="1"/>
</dbReference>
<reference evidence="21" key="3">
    <citation type="submission" date="2025-05" db="UniProtKB">
        <authorList>
            <consortium name="Ensembl"/>
        </authorList>
    </citation>
    <scope>IDENTIFICATION</scope>
</reference>
<dbReference type="EMBL" id="BR000151">
    <property type="protein sequence ID" value="FAA00182.1"/>
    <property type="molecule type" value="mRNA"/>
</dbReference>
<keyword evidence="12" id="KW-0914">Notch signaling pathway</keyword>
<evidence type="ECO:0000256" key="10">
    <source>
        <dbReference type="ARBA" id="ARBA00022786"/>
    </source>
</evidence>
<sequence length="778" mass="86376">MLGYRVVRGTDWAWDNQDNGEGNVGTVVEIGRSGSKTPDKTLVVQWDCGTRTNYRIGYQGAFDLLVFDSAPAGIKHPSKQCDGCAERTMIRGTRWQCAQCKDYDLCTYCYMGGRHEKSHRFRRYETETSRGQEVSPRDAARAVIQSKGLFKGARVMRGYHWEWGEQDGGPTKLGKIVEIRGYQSESYRSVAQVTWDSGGTKNIYRVGHKGKVDLKYVGPGYGPSYYREHLPVCGRATVMDHASSSGEHSHFKVGEKVIVTLEVEVLKPMLEGHGGWNSKMANIRGKVGVVHRLTTAGDVRVQYDPKDFDLAKAKPSPEDFRWTFHPAALERVIDTAEQASKFQSSQSKAGTSSSQSQHESLPLDLGDYSLSSVEQNESMPSVDSVRNSMEIGTEGKTPLLEALDGPTGLDHKLINRPSNGVYPVHVVAQYFEKDRLIALQNKGANMEVVDLKGRTPLHCAVVGNKPQNVRWLMSAMKERNLPDKNGYTPLHRAVILDHTECCKEILSVKAERTLYANTKDEIKENTALHLCVSGHCNLDIVHLVVEAGADVDELNGAGVTCVALLVEKSTENLLSRIRLPHSGKLWNSLQSTMQKHNLVDKDGFVPRILATLCYLVLNGARVENAASKLPFSNWQQCVSTCASNRSHHTTLRCSQESFPGDNEPSTSRYPCRSCNQTACVKFDPCGHVVVCKKCSYIVKKCLQCGVPITNKTCDGKPLANVESTEDSNSCTICMDRKINTVLSPCNHMLSCQECSKMLKQCPVCREPIDKRVKVFPTF</sequence>
<dbReference type="InterPro" id="IPR013083">
    <property type="entry name" value="Znf_RING/FYVE/PHD"/>
</dbReference>
<evidence type="ECO:0000256" key="5">
    <source>
        <dbReference type="ARBA" id="ARBA00022490"/>
    </source>
</evidence>
<dbReference type="Ensembl" id="ENSCINT00000016438.3">
    <property type="protein sequence ID" value="ENSCINP00000016438.3"/>
    <property type="gene ID" value="ENSCING00000008035.3"/>
</dbReference>
<dbReference type="KEGG" id="cin:100169684"/>
<dbReference type="InterPro" id="IPR010606">
    <property type="entry name" value="Mib_Herc2"/>
</dbReference>
<dbReference type="GO" id="GO:0016567">
    <property type="term" value="P:protein ubiquitination"/>
    <property type="evidence" value="ECO:0000318"/>
    <property type="project" value="GO_Central"/>
</dbReference>
<keyword evidence="11" id="KW-0862">Zinc</keyword>
<evidence type="ECO:0000313" key="21">
    <source>
        <dbReference type="Ensembl" id="ENSCINP00000016438.3"/>
    </source>
</evidence>
<dbReference type="Proteomes" id="UP000008144">
    <property type="component" value="Unassembled WGS sequence"/>
</dbReference>
<evidence type="ECO:0000256" key="1">
    <source>
        <dbReference type="ARBA" id="ARBA00000900"/>
    </source>
</evidence>
<evidence type="ECO:0000256" key="11">
    <source>
        <dbReference type="ARBA" id="ARBA00022833"/>
    </source>
</evidence>
<dbReference type="EC" id="2.3.2.27" evidence="4"/>
<evidence type="ECO:0000256" key="16">
    <source>
        <dbReference type="SAM" id="MobiDB-lite"/>
    </source>
</evidence>
<dbReference type="Gene3D" id="3.30.60.90">
    <property type="match status" value="1"/>
</dbReference>
<dbReference type="STRING" id="7719.ENSCINP00000016438"/>
<dbReference type="Pfam" id="PF12796">
    <property type="entry name" value="Ank_2"/>
    <property type="match status" value="1"/>
</dbReference>
<dbReference type="Gene3D" id="2.30.30.40">
    <property type="entry name" value="SH3 Domains"/>
    <property type="match status" value="2"/>
</dbReference>
<dbReference type="Pfam" id="PF06701">
    <property type="entry name" value="MIB_HERC2"/>
    <property type="match status" value="2"/>
</dbReference>
<keyword evidence="10" id="KW-0833">Ubl conjugation pathway</keyword>
<dbReference type="CTD" id="100169684"/>
<evidence type="ECO:0000259" key="17">
    <source>
        <dbReference type="PROSITE" id="PS50089"/>
    </source>
</evidence>
<dbReference type="GeneID" id="100169684"/>
<evidence type="ECO:0000256" key="2">
    <source>
        <dbReference type="ARBA" id="ARBA00004496"/>
    </source>
</evidence>
<dbReference type="RefSeq" id="XP_018671186.1">
    <property type="nucleotide sequence ID" value="XM_018815641.2"/>
</dbReference>
<feature type="domain" description="MIB/HERC2" evidence="19">
    <location>
        <begin position="141"/>
        <end position="220"/>
    </location>
</feature>
<dbReference type="GO" id="GO:0061630">
    <property type="term" value="F:ubiquitin protein ligase activity"/>
    <property type="evidence" value="ECO:0000318"/>
    <property type="project" value="GO_Central"/>
</dbReference>
<dbReference type="InterPro" id="IPR036770">
    <property type="entry name" value="Ankyrin_rpt-contain_sf"/>
</dbReference>
<proteinExistence type="evidence at transcript level"/>
<dbReference type="UniPathway" id="UPA00143"/>
<accession>F6SRM9</accession>
<dbReference type="SUPFAM" id="SSF57850">
    <property type="entry name" value="RING/U-box"/>
    <property type="match status" value="2"/>
</dbReference>
<gene>
    <name evidence="20" type="primary">Ci-ZF(ZZ/RING)-1</name>
    <name evidence="21" type="synonym">ci-zf(zz/ring)-1</name>
</gene>
<reference evidence="20" key="2">
    <citation type="journal article" date="2006" name="Dev. Biol.">
        <title>Systematic analysis of embryonic expression profiles of zinc finger genes in Ciona intestinalis.</title>
        <authorList>
            <person name="Miwata K."/>
            <person name="Chiba T."/>
            <person name="Horii R."/>
            <person name="Yamada L."/>
            <person name="Kubo A."/>
            <person name="Miyamura D."/>
            <person name="Satoh N."/>
            <person name="Satou Y."/>
        </authorList>
    </citation>
    <scope>NUCLEOTIDE SEQUENCE</scope>
</reference>
<evidence type="ECO:0000259" key="18">
    <source>
        <dbReference type="PROSITE" id="PS50135"/>
    </source>
</evidence>
<dbReference type="Pfam" id="PF13920">
    <property type="entry name" value="zf-C3HC4_3"/>
    <property type="match status" value="1"/>
</dbReference>
<evidence type="ECO:0000256" key="8">
    <source>
        <dbReference type="ARBA" id="ARBA00022737"/>
    </source>
</evidence>
<evidence type="ECO:0000256" key="12">
    <source>
        <dbReference type="ARBA" id="ARBA00022976"/>
    </source>
</evidence>
<dbReference type="RefSeq" id="NP_001121594.1">
    <property type="nucleotide sequence ID" value="NM_001128122.1"/>
</dbReference>
<feature type="repeat" description="ANK" evidence="14">
    <location>
        <begin position="452"/>
        <end position="484"/>
    </location>
</feature>
<dbReference type="OrthoDB" id="2122982at2759"/>
<dbReference type="InterPro" id="IPR037252">
    <property type="entry name" value="Mib_Herc2_sf"/>
</dbReference>
<feature type="domain" description="RING-type" evidence="17">
    <location>
        <begin position="730"/>
        <end position="765"/>
    </location>
</feature>
<evidence type="ECO:0000313" key="20">
    <source>
        <dbReference type="EMBL" id="FAA00182.1"/>
    </source>
</evidence>
<comment type="subcellular location">
    <subcellularLocation>
        <location evidence="2">Cytoplasm</location>
    </subcellularLocation>
</comment>
<dbReference type="SMART" id="SM00248">
    <property type="entry name" value="ANK"/>
    <property type="match status" value="5"/>
</dbReference>
<dbReference type="PROSITE" id="PS50089">
    <property type="entry name" value="ZF_RING_2"/>
    <property type="match status" value="1"/>
</dbReference>
<dbReference type="AlphaFoldDB" id="Q1RL83"/>
<evidence type="ECO:0000256" key="14">
    <source>
        <dbReference type="PROSITE-ProRule" id="PRU00023"/>
    </source>
</evidence>
<dbReference type="FunFam" id="3.30.60.90:FF:000004">
    <property type="entry name" value="Putative E3 ubiquitin-protein ligase MIB2"/>
    <property type="match status" value="1"/>
</dbReference>
<evidence type="ECO:0000313" key="22">
    <source>
        <dbReference type="Proteomes" id="UP000008144"/>
    </source>
</evidence>
<dbReference type="HOGENOM" id="CLU_007287_2_0_1"/>
<keyword evidence="22" id="KW-1185">Reference proteome</keyword>
<dbReference type="InterPro" id="IPR043145">
    <property type="entry name" value="Znf_ZZ_sf"/>
</dbReference>
<keyword evidence="9 15" id="KW-0863">Zinc-finger</keyword>
<evidence type="ECO:0000256" key="13">
    <source>
        <dbReference type="ARBA" id="ARBA00023043"/>
    </source>
</evidence>
<dbReference type="InterPro" id="IPR001841">
    <property type="entry name" value="Znf_RING"/>
</dbReference>
<dbReference type="FunFam" id="2.30.30.40:FF:000078">
    <property type="entry name" value="Putative e3 ubiquitin-protein ligase mib2"/>
    <property type="match status" value="1"/>
</dbReference>
<dbReference type="InterPro" id="IPR002110">
    <property type="entry name" value="Ankyrin_rpt"/>
</dbReference>
<dbReference type="SMART" id="SM00184">
    <property type="entry name" value="RING"/>
    <property type="match status" value="2"/>
</dbReference>
<dbReference type="PROSITE" id="PS50088">
    <property type="entry name" value="ANK_REPEAT"/>
    <property type="match status" value="1"/>
</dbReference>